<keyword evidence="3" id="KW-1185">Reference proteome</keyword>
<evidence type="ECO:0000256" key="1">
    <source>
        <dbReference type="SAM" id="MobiDB-lite"/>
    </source>
</evidence>
<name>A0A2D3V635_9PEZI</name>
<sequence>MILGSYRNPPYKSHRSPRQDSASVSPPPAPGQEYSSPNSSPKRKRIEELPGSGLRVETGFGSGGPDALLRHGGENSPRTKVAAKLEDLEIHQQGVSSQSPRKRVKRDAVGRSEVVTPLQRREPEREIPESGNANGMLEIGETPQVDGEEMGVSSAPSILASSSPPASPTDLQALRKSFGMTDTGRTSSSLLHHKRMPSPPPPTPRAPSSLATTISLKESSTFAPSLPHVNLSSLTWQDNEITGHELDPTSPDDDGEGINGVGFRPTAAMAWARSQKRRMQVEGWKNREAREARDRRRERRRGTEGGSSGGEREEMRGRRVRFEGEG</sequence>
<evidence type="ECO:0000313" key="2">
    <source>
        <dbReference type="EMBL" id="CZT23433.1"/>
    </source>
</evidence>
<evidence type="ECO:0000313" key="3">
    <source>
        <dbReference type="Proteomes" id="UP000225277"/>
    </source>
</evidence>
<feature type="compositionally biased region" description="Basic and acidic residues" evidence="1">
    <location>
        <begin position="310"/>
        <end position="326"/>
    </location>
</feature>
<dbReference type="EMBL" id="FJUY01000016">
    <property type="protein sequence ID" value="CZT23433.1"/>
    <property type="molecule type" value="Genomic_DNA"/>
</dbReference>
<dbReference type="Proteomes" id="UP000225277">
    <property type="component" value="Unassembled WGS sequence"/>
</dbReference>
<organism evidence="2 3">
    <name type="scientific">Ramularia collo-cygni</name>
    <dbReference type="NCBI Taxonomy" id="112498"/>
    <lineage>
        <taxon>Eukaryota</taxon>
        <taxon>Fungi</taxon>
        <taxon>Dikarya</taxon>
        <taxon>Ascomycota</taxon>
        <taxon>Pezizomycotina</taxon>
        <taxon>Dothideomycetes</taxon>
        <taxon>Dothideomycetidae</taxon>
        <taxon>Mycosphaerellales</taxon>
        <taxon>Mycosphaerellaceae</taxon>
        <taxon>Ramularia</taxon>
    </lineage>
</organism>
<dbReference type="STRING" id="112498.A0A2D3V635"/>
<dbReference type="GeneID" id="35604220"/>
<feature type="compositionally biased region" description="Basic and acidic residues" evidence="1">
    <location>
        <begin position="119"/>
        <end position="128"/>
    </location>
</feature>
<protein>
    <submittedName>
        <fullName evidence="2">Uncharacterized protein</fullName>
    </submittedName>
</protein>
<dbReference type="OrthoDB" id="5391950at2759"/>
<reference evidence="2 3" key="1">
    <citation type="submission" date="2016-03" db="EMBL/GenBank/DDBJ databases">
        <authorList>
            <person name="Ploux O."/>
        </authorList>
    </citation>
    <scope>NUCLEOTIDE SEQUENCE [LARGE SCALE GENOMIC DNA]</scope>
    <source>
        <strain evidence="2 3">URUG2</strain>
    </source>
</reference>
<proteinExistence type="predicted"/>
<feature type="region of interest" description="Disordered" evidence="1">
    <location>
        <begin position="240"/>
        <end position="326"/>
    </location>
</feature>
<accession>A0A2D3V635</accession>
<feature type="region of interest" description="Disordered" evidence="1">
    <location>
        <begin position="1"/>
        <end position="215"/>
    </location>
</feature>
<dbReference type="AlphaFoldDB" id="A0A2D3V635"/>
<feature type="compositionally biased region" description="Basic and acidic residues" evidence="1">
    <location>
        <begin position="284"/>
        <end position="295"/>
    </location>
</feature>
<dbReference type="RefSeq" id="XP_023630157.1">
    <property type="nucleotide sequence ID" value="XM_023774389.1"/>
</dbReference>
<feature type="compositionally biased region" description="Low complexity" evidence="1">
    <location>
        <begin position="153"/>
        <end position="164"/>
    </location>
</feature>
<gene>
    <name evidence="2" type="ORF">RCC_09147</name>
</gene>